<proteinExistence type="predicted"/>
<feature type="compositionally biased region" description="Polar residues" evidence="1">
    <location>
        <begin position="368"/>
        <end position="380"/>
    </location>
</feature>
<dbReference type="OrthoDB" id="5972503at2759"/>
<feature type="compositionally biased region" description="Polar residues" evidence="1">
    <location>
        <begin position="237"/>
        <end position="246"/>
    </location>
</feature>
<feature type="region of interest" description="Disordered" evidence="1">
    <location>
        <begin position="176"/>
        <end position="197"/>
    </location>
</feature>
<keyword evidence="3" id="KW-1185">Reference proteome</keyword>
<comment type="caution">
    <text evidence="2">The sequence shown here is derived from an EMBL/GenBank/DDBJ whole genome shotgun (WGS) entry which is preliminary data.</text>
</comment>
<dbReference type="OMA" id="FRYRNIT"/>
<evidence type="ECO:0000313" key="2">
    <source>
        <dbReference type="EMBL" id="RMX58959.1"/>
    </source>
</evidence>
<accession>A0A3M6UZD5</accession>
<reference evidence="2 3" key="1">
    <citation type="journal article" date="2018" name="Sci. Rep.">
        <title>Comparative analysis of the Pocillopora damicornis genome highlights role of immune system in coral evolution.</title>
        <authorList>
            <person name="Cunning R."/>
            <person name="Bay R.A."/>
            <person name="Gillette P."/>
            <person name="Baker A.C."/>
            <person name="Traylor-Knowles N."/>
        </authorList>
    </citation>
    <scope>NUCLEOTIDE SEQUENCE [LARGE SCALE GENOMIC DNA]</scope>
    <source>
        <strain evidence="2">RSMAS</strain>
        <tissue evidence="2">Whole animal</tissue>
    </source>
</reference>
<feature type="region of interest" description="Disordered" evidence="1">
    <location>
        <begin position="225"/>
        <end position="289"/>
    </location>
</feature>
<dbReference type="EMBL" id="RCHS01000416">
    <property type="protein sequence ID" value="RMX58959.1"/>
    <property type="molecule type" value="Genomic_DNA"/>
</dbReference>
<dbReference type="AlphaFoldDB" id="A0A3M6UZD5"/>
<organism evidence="2 3">
    <name type="scientific">Pocillopora damicornis</name>
    <name type="common">Cauliflower coral</name>
    <name type="synonym">Millepora damicornis</name>
    <dbReference type="NCBI Taxonomy" id="46731"/>
    <lineage>
        <taxon>Eukaryota</taxon>
        <taxon>Metazoa</taxon>
        <taxon>Cnidaria</taxon>
        <taxon>Anthozoa</taxon>
        <taxon>Hexacorallia</taxon>
        <taxon>Scleractinia</taxon>
        <taxon>Astrocoeniina</taxon>
        <taxon>Pocilloporidae</taxon>
        <taxon>Pocillopora</taxon>
    </lineage>
</organism>
<feature type="compositionally biased region" description="Basic and acidic residues" evidence="1">
    <location>
        <begin position="404"/>
        <end position="439"/>
    </location>
</feature>
<feature type="compositionally biased region" description="Basic and acidic residues" evidence="1">
    <location>
        <begin position="275"/>
        <end position="285"/>
    </location>
</feature>
<sequence>MFVRSARETPSVVSTRVLKTHRMNSVENFRLQERVKTIDYESQHNYSQISDEIDGVRQNLVKIKGVKKNVGVSVERRKLLRDKGLRILPSKDKSNAEYFTVRSSCGKDINIPCSDFYDGDTLRKQLSIDKLKSLAAPNLDVENSDNEELIDRSSAETRGRSHSLWKDFRYRNITPPLRQGSRRNFRDMEDENSKDEEKLLSLDDIGNIERKYGVLRPQTAHLKRDKEIVLRPRSRTCPGNIQENRGSTPRRKMSRKSSSTTGNVRKKSRGSDSVTSEKKTDEKSADLQLESGLRTEANFLSEESSDNVVLEETISLDLKPSLRPKIRPRSMTVASMAGKKGISGTVADLRRMSLESSTSSVYLPPAPSNGNWFHSKSPETSPRVPKKKVVVANHIKEENDEPDGDQRKFSKLSERKVSWKDSVHDASDEMDSGKTRGEVTDASLPSNAALRKPRTNGVLSAATRAQSAPQGRPGLSRHQSSTLKKVSKINGRRNSAGDFVYDARPDKALSKGYMTMQMTIGGKQVRVYVPKFSTSDCIDDVTPAERARAKSALKAAGGTGRKLTAKNK</sequence>
<feature type="region of interest" description="Disordered" evidence="1">
    <location>
        <begin position="359"/>
        <end position="485"/>
    </location>
</feature>
<protein>
    <submittedName>
        <fullName evidence="2">Uncharacterized protein</fullName>
    </submittedName>
</protein>
<gene>
    <name evidence="2" type="ORF">pdam_00014607</name>
</gene>
<evidence type="ECO:0000313" key="3">
    <source>
        <dbReference type="Proteomes" id="UP000275408"/>
    </source>
</evidence>
<name>A0A3M6UZD5_POCDA</name>
<evidence type="ECO:0000256" key="1">
    <source>
        <dbReference type="SAM" id="MobiDB-lite"/>
    </source>
</evidence>
<dbReference type="Proteomes" id="UP000275408">
    <property type="component" value="Unassembled WGS sequence"/>
</dbReference>